<accession>A0ABY6YZP7</accession>
<organism evidence="4 5">
    <name type="scientific">Alicyclobacillus dauci</name>
    <dbReference type="NCBI Taxonomy" id="1475485"/>
    <lineage>
        <taxon>Bacteria</taxon>
        <taxon>Bacillati</taxon>
        <taxon>Bacillota</taxon>
        <taxon>Bacilli</taxon>
        <taxon>Bacillales</taxon>
        <taxon>Alicyclobacillaceae</taxon>
        <taxon>Alicyclobacillus</taxon>
    </lineage>
</organism>
<keyword evidence="3" id="KW-0963">Cytoplasm</keyword>
<protein>
    <recommendedName>
        <fullName evidence="3">dTTP/UTP pyrophosphatase</fullName>
        <shortName evidence="3">dTTPase/UTPase</shortName>
        <ecNumber evidence="3">3.6.1.9</ecNumber>
    </recommendedName>
    <alternativeName>
        <fullName evidence="3">Nucleoside triphosphate pyrophosphatase</fullName>
    </alternativeName>
    <alternativeName>
        <fullName evidence="3">Nucleotide pyrophosphatase</fullName>
        <shortName evidence="3">Nucleotide PPase</shortName>
    </alternativeName>
</protein>
<dbReference type="SUPFAM" id="SSF52972">
    <property type="entry name" value="ITPase-like"/>
    <property type="match status" value="1"/>
</dbReference>
<comment type="catalytic activity">
    <reaction evidence="3">
        <text>dTTP + H2O = dTMP + diphosphate + H(+)</text>
        <dbReference type="Rhea" id="RHEA:28534"/>
        <dbReference type="ChEBI" id="CHEBI:15377"/>
        <dbReference type="ChEBI" id="CHEBI:15378"/>
        <dbReference type="ChEBI" id="CHEBI:33019"/>
        <dbReference type="ChEBI" id="CHEBI:37568"/>
        <dbReference type="ChEBI" id="CHEBI:63528"/>
        <dbReference type="EC" id="3.6.1.9"/>
    </reaction>
</comment>
<evidence type="ECO:0000313" key="5">
    <source>
        <dbReference type="Proteomes" id="UP001164803"/>
    </source>
</evidence>
<comment type="subcellular location">
    <subcellularLocation>
        <location evidence="3">Cytoplasm</location>
    </subcellularLocation>
</comment>
<dbReference type="RefSeq" id="WP_268043224.1">
    <property type="nucleotide sequence ID" value="NZ_CP104064.1"/>
</dbReference>
<dbReference type="EC" id="3.6.1.9" evidence="3"/>
<comment type="similarity">
    <text evidence="3">Belongs to the Maf family. YhdE subfamily.</text>
</comment>
<gene>
    <name evidence="4" type="ORF">NZD86_16905</name>
</gene>
<proteinExistence type="inferred from homology"/>
<dbReference type="Proteomes" id="UP001164803">
    <property type="component" value="Chromosome"/>
</dbReference>
<feature type="site" description="Important for substrate specificity" evidence="3">
    <location>
        <position position="14"/>
    </location>
</feature>
<comment type="catalytic activity">
    <reaction evidence="3">
        <text>UTP + H2O = UMP + diphosphate + H(+)</text>
        <dbReference type="Rhea" id="RHEA:29395"/>
        <dbReference type="ChEBI" id="CHEBI:15377"/>
        <dbReference type="ChEBI" id="CHEBI:15378"/>
        <dbReference type="ChEBI" id="CHEBI:33019"/>
        <dbReference type="ChEBI" id="CHEBI:46398"/>
        <dbReference type="ChEBI" id="CHEBI:57865"/>
        <dbReference type="EC" id="3.6.1.9"/>
    </reaction>
</comment>
<dbReference type="NCBIfam" id="TIGR00172">
    <property type="entry name" value="maf"/>
    <property type="match status" value="1"/>
</dbReference>
<dbReference type="PANTHER" id="PTHR43213:SF5">
    <property type="entry name" value="BIFUNCTIONAL DTTP_UTP PYROPHOSPHATASE_METHYLTRANSFERASE PROTEIN-RELATED"/>
    <property type="match status" value="1"/>
</dbReference>
<comment type="cofactor">
    <cofactor evidence="1 3">
        <name>a divalent metal cation</name>
        <dbReference type="ChEBI" id="CHEBI:60240"/>
    </cofactor>
</comment>
<evidence type="ECO:0000256" key="2">
    <source>
        <dbReference type="ARBA" id="ARBA00022801"/>
    </source>
</evidence>
<evidence type="ECO:0000313" key="4">
    <source>
        <dbReference type="EMBL" id="WAH35932.1"/>
    </source>
</evidence>
<reference evidence="4" key="1">
    <citation type="submission" date="2022-08" db="EMBL/GenBank/DDBJ databases">
        <title>Alicyclobacillus dauci DSM2870, complete genome.</title>
        <authorList>
            <person name="Wang Q."/>
            <person name="Cai R."/>
            <person name="Wang Z."/>
        </authorList>
    </citation>
    <scope>NUCLEOTIDE SEQUENCE</scope>
    <source>
        <strain evidence="4">DSM 28700</strain>
    </source>
</reference>
<evidence type="ECO:0000256" key="3">
    <source>
        <dbReference type="HAMAP-Rule" id="MF_00528"/>
    </source>
</evidence>
<feature type="site" description="Important for substrate specificity" evidence="3">
    <location>
        <position position="160"/>
    </location>
</feature>
<dbReference type="PANTHER" id="PTHR43213">
    <property type="entry name" value="BIFUNCTIONAL DTTP/UTP PYROPHOSPHATASE/METHYLTRANSFERASE PROTEIN-RELATED"/>
    <property type="match status" value="1"/>
</dbReference>
<dbReference type="EMBL" id="CP104064">
    <property type="protein sequence ID" value="WAH35932.1"/>
    <property type="molecule type" value="Genomic_DNA"/>
</dbReference>
<dbReference type="PIRSF" id="PIRSF006305">
    <property type="entry name" value="Maf"/>
    <property type="match status" value="1"/>
</dbReference>
<name>A0ABY6YZP7_9BACL</name>
<comment type="caution">
    <text evidence="3">Lacks conserved residue(s) required for the propagation of feature annotation.</text>
</comment>
<keyword evidence="2 3" id="KW-0378">Hydrolase</keyword>
<keyword evidence="5" id="KW-1185">Reference proteome</keyword>
<dbReference type="InterPro" id="IPR029001">
    <property type="entry name" value="ITPase-like_fam"/>
</dbReference>
<comment type="function">
    <text evidence="3">Nucleoside triphosphate pyrophosphatase that hydrolyzes dTTP and UTP. May have a dual role in cell division arrest and in preventing the incorporation of modified nucleotides into cellular nucleic acids.</text>
</comment>
<keyword evidence="3" id="KW-0546">Nucleotide metabolism</keyword>
<dbReference type="HAMAP" id="MF_00528">
    <property type="entry name" value="Maf"/>
    <property type="match status" value="1"/>
</dbReference>
<dbReference type="Gene3D" id="3.90.950.10">
    <property type="match status" value="1"/>
</dbReference>
<dbReference type="CDD" id="cd00555">
    <property type="entry name" value="Maf"/>
    <property type="match status" value="1"/>
</dbReference>
<feature type="site" description="Important for substrate specificity" evidence="3">
    <location>
        <position position="76"/>
    </location>
</feature>
<feature type="active site" description="Proton acceptor" evidence="3">
    <location>
        <position position="75"/>
    </location>
</feature>
<evidence type="ECO:0000256" key="1">
    <source>
        <dbReference type="ARBA" id="ARBA00001968"/>
    </source>
</evidence>
<dbReference type="Pfam" id="PF02545">
    <property type="entry name" value="Maf"/>
    <property type="match status" value="1"/>
</dbReference>
<dbReference type="InterPro" id="IPR003697">
    <property type="entry name" value="Maf-like"/>
</dbReference>
<sequence length="202" mass="22357">MMKHRLILASGSPRRRQLLEMLGLSFDIIVTNADESFEPSLPPANIVRELAHRKASAAVRSITGSDERFVVVAADTVVVVDGDILGKPSTEDEAIDMLTRLQGRHHDVYTGVAVYDSTTDKTIGASVQTRVWMHPRAKEWLTWYVRTGEPMDKAGSYAIQGQGSLLVERIEGDFYNVVGLPVGKLDEIFTELGLSIQSWMEA</sequence>